<dbReference type="Ensembl" id="ENSHHUT00000027607.1">
    <property type="protein sequence ID" value="ENSHHUP00000026558.1"/>
    <property type="gene ID" value="ENSHHUG00000016820.1"/>
</dbReference>
<accession>A0A4W5LL21</accession>
<evidence type="ECO:0000313" key="3">
    <source>
        <dbReference type="Ensembl" id="ENSHHUP00000026558.1"/>
    </source>
</evidence>
<dbReference type="GO" id="GO:0048675">
    <property type="term" value="P:axon extension"/>
    <property type="evidence" value="ECO:0007669"/>
    <property type="project" value="TreeGrafter"/>
</dbReference>
<dbReference type="Pfam" id="PF00063">
    <property type="entry name" value="Myosin_head"/>
    <property type="match status" value="1"/>
</dbReference>
<name>A0A4W5LL21_9TELE</name>
<dbReference type="PANTHER" id="PTHR46049">
    <property type="entry name" value="AGAP003327-PA"/>
    <property type="match status" value="1"/>
</dbReference>
<keyword evidence="1" id="KW-0505">Motor protein</keyword>
<feature type="domain" description="Myosin motor" evidence="2">
    <location>
        <begin position="1"/>
        <end position="54"/>
    </location>
</feature>
<keyword evidence="1" id="KW-0518">Myosin</keyword>
<reference evidence="3" key="3">
    <citation type="submission" date="2025-09" db="UniProtKB">
        <authorList>
            <consortium name="Ensembl"/>
        </authorList>
    </citation>
    <scope>IDENTIFICATION</scope>
</reference>
<dbReference type="STRING" id="62062.ENSHHUP00000026558"/>
<dbReference type="Gene3D" id="1.20.58.530">
    <property type="match status" value="1"/>
</dbReference>
<reference evidence="4" key="1">
    <citation type="submission" date="2018-06" db="EMBL/GenBank/DDBJ databases">
        <title>Genome assembly of Danube salmon.</title>
        <authorList>
            <person name="Macqueen D.J."/>
            <person name="Gundappa M.K."/>
        </authorList>
    </citation>
    <scope>NUCLEOTIDE SEQUENCE [LARGE SCALE GENOMIC DNA]</scope>
</reference>
<dbReference type="InterPro" id="IPR001609">
    <property type="entry name" value="Myosin_head_motor_dom-like"/>
</dbReference>
<dbReference type="AlphaFoldDB" id="A0A4W5LL21"/>
<evidence type="ECO:0000313" key="4">
    <source>
        <dbReference type="Proteomes" id="UP000314982"/>
    </source>
</evidence>
<proteinExistence type="inferred from homology"/>
<dbReference type="InterPro" id="IPR051724">
    <property type="entry name" value="Actin_motor_Myosin"/>
</dbReference>
<dbReference type="GO" id="GO:0005524">
    <property type="term" value="F:ATP binding"/>
    <property type="evidence" value="ECO:0007669"/>
    <property type="project" value="InterPro"/>
</dbReference>
<reference evidence="3" key="2">
    <citation type="submission" date="2025-08" db="UniProtKB">
        <authorList>
            <consortium name="Ensembl"/>
        </authorList>
    </citation>
    <scope>IDENTIFICATION</scope>
</reference>
<evidence type="ECO:0000256" key="1">
    <source>
        <dbReference type="PROSITE-ProRule" id="PRU00782"/>
    </source>
</evidence>
<protein>
    <recommendedName>
        <fullName evidence="2">Myosin motor domain-containing protein</fullName>
    </recommendedName>
</protein>
<evidence type="ECO:0000259" key="2">
    <source>
        <dbReference type="PROSITE" id="PS51456"/>
    </source>
</evidence>
<comment type="similarity">
    <text evidence="1">Belongs to the TRAFAC class myosin-kinesin ATPase superfamily. Myosin family.</text>
</comment>
<dbReference type="PANTHER" id="PTHR46049:SF4">
    <property type="entry name" value="UNCONVENTIONAL MYOSIN-X"/>
    <property type="match status" value="1"/>
</dbReference>
<keyword evidence="1" id="KW-0009">Actin-binding</keyword>
<organism evidence="3 4">
    <name type="scientific">Hucho hucho</name>
    <name type="common">huchen</name>
    <dbReference type="NCBI Taxonomy" id="62062"/>
    <lineage>
        <taxon>Eukaryota</taxon>
        <taxon>Metazoa</taxon>
        <taxon>Chordata</taxon>
        <taxon>Craniata</taxon>
        <taxon>Vertebrata</taxon>
        <taxon>Euteleostomi</taxon>
        <taxon>Actinopterygii</taxon>
        <taxon>Neopterygii</taxon>
        <taxon>Teleostei</taxon>
        <taxon>Protacanthopterygii</taxon>
        <taxon>Salmoniformes</taxon>
        <taxon>Salmonidae</taxon>
        <taxon>Salmoninae</taxon>
        <taxon>Hucho</taxon>
    </lineage>
</organism>
<sequence length="83" mass="9597">MLALINEESRFPKGTDYTLLEKLHSRHATNPYYMKPRVTNHQFGIKHYAGEVNYPQGAQHLKRILLSLCLCVCVSHTHQEGVY</sequence>
<dbReference type="SUPFAM" id="SSF52540">
    <property type="entry name" value="P-loop containing nucleoside triphosphate hydrolases"/>
    <property type="match status" value="1"/>
</dbReference>
<dbReference type="GO" id="GO:0016459">
    <property type="term" value="C:myosin complex"/>
    <property type="evidence" value="ECO:0007669"/>
    <property type="project" value="UniProtKB-KW"/>
</dbReference>
<keyword evidence="4" id="KW-1185">Reference proteome</keyword>
<dbReference type="PROSITE" id="PS51456">
    <property type="entry name" value="MYOSIN_MOTOR"/>
    <property type="match status" value="1"/>
</dbReference>
<dbReference type="GO" id="GO:0003779">
    <property type="term" value="F:actin binding"/>
    <property type="evidence" value="ECO:0007669"/>
    <property type="project" value="UniProtKB-KW"/>
</dbReference>
<dbReference type="GeneTree" id="ENSGT00940000164909"/>
<dbReference type="GO" id="GO:0044295">
    <property type="term" value="C:axonal growth cone"/>
    <property type="evidence" value="ECO:0007669"/>
    <property type="project" value="TreeGrafter"/>
</dbReference>
<dbReference type="GO" id="GO:0003774">
    <property type="term" value="F:cytoskeletal motor activity"/>
    <property type="evidence" value="ECO:0007669"/>
    <property type="project" value="InterPro"/>
</dbReference>
<comment type="caution">
    <text evidence="1">Lacks conserved residue(s) required for the propagation of feature annotation.</text>
</comment>
<dbReference type="InterPro" id="IPR027417">
    <property type="entry name" value="P-loop_NTPase"/>
</dbReference>
<dbReference type="Proteomes" id="UP000314982">
    <property type="component" value="Unassembled WGS sequence"/>
</dbReference>